<dbReference type="Pfam" id="PF00397">
    <property type="entry name" value="WW"/>
    <property type="match status" value="2"/>
</dbReference>
<comment type="caution">
    <text evidence="6">The sequence shown here is derived from an EMBL/GenBank/DDBJ whole genome shotgun (WGS) entry which is preliminary data.</text>
</comment>
<dbReference type="SUPFAM" id="SSF81698">
    <property type="entry name" value="FF domain"/>
    <property type="match status" value="5"/>
</dbReference>
<dbReference type="PANTHER" id="PTHR15377:SF7">
    <property type="entry name" value="TRANSCRIPTION ELONGATION REGULATOR 1"/>
    <property type="match status" value="1"/>
</dbReference>
<dbReference type="Gene3D" id="2.20.70.10">
    <property type="match status" value="3"/>
</dbReference>
<gene>
    <name evidence="6" type="ORF">DNTS_020408</name>
</gene>
<dbReference type="FunFam" id="1.10.10.440:FF:000006">
    <property type="entry name" value="Transcription elongation regulator 1 (CA150)"/>
    <property type="match status" value="1"/>
</dbReference>
<sequence length="1001" mass="114122">MAEHTEDEGIGLAVNSVSQPPPALCFSTVSPSHIHHREPLFTTPPIQQLTPPVQASFSMNRVVSPLPHLLMSGPAPTRQGPPLLPPSPGLMTNPPGITPSPSATSPPAPHFVSSSPTPTSAPSLSPSSSSSLASGLLSPNEEIWVENRSPEGKVYYYHARTRQSSWTRPEGVKVIQQENLGSIMMSQAISSPASLSSITLPKTPLLPTPVTAQETITSVPMVMPSKPPMIPSSASAVNLPISSGSSNAPVIAMVPTSSSAFPAFPALMMPLFRMPLPAMPVPVNGVQQVVAPGVLPINQSAPAVSITSASDWTEFRTSEGKSYYYNSITQETTWEKPEGLKEAENESEMMRLMMEAEFLNNEDEETQMGFEQEVKEELTEEQEAARKARPVASTPIAGTPWCVVWTGDGRVFFYNPTARLSMWERPEQLQNRRDVEKALQCPPHKKGLENHHRAALMKDEQEGSPSVDDLEHSAAKRPRLEEEEDEDDEEDEEEQKAARGRALVPMESRVAQFKEMLLQRGRSAGHTQSWREELEKCIPALYPEMKGAAALPSSHTTALRGSLESGGLAGEDECLLGCVSAFSTWEKERHKIVFDPRYLLLNTKERKQVFEQYVKMRAEEERKEKKNKIMQVKEEFRKMMEEAKLSAKTTFVEFTARHNRDPRFQALEKLKERETAFNEFMSTLRKRERENDKNRGEKVKQDFFQLLSDHHVDIHQRWSKVKDKMETDPRYRAVKSSLAREELYKSYLQQLNTRTEGESAADEEKQGRVEASLREREREVKRYRSEQSKEIDRERETHRREEAAQSFRALLTDTVKSPDVRWTDTRRSLKKDQRWASFSLLDREEKQKLFTEHIEALAKRRKEQFRLLLDETTQITLTSSWKEIKKLIKTDPRCIKFSSSDRQKQREFEDYLKDKLIAAKADFRTLLKETKLITYKSRRLSRDSPQHLSDIERILKNDQRFLRLECVKDERKRILQEYMVELERRGAPPPPTASEPTRRNR</sequence>
<organism evidence="6 7">
    <name type="scientific">Danionella cerebrum</name>
    <dbReference type="NCBI Taxonomy" id="2873325"/>
    <lineage>
        <taxon>Eukaryota</taxon>
        <taxon>Metazoa</taxon>
        <taxon>Chordata</taxon>
        <taxon>Craniata</taxon>
        <taxon>Vertebrata</taxon>
        <taxon>Euteleostomi</taxon>
        <taxon>Actinopterygii</taxon>
        <taxon>Neopterygii</taxon>
        <taxon>Teleostei</taxon>
        <taxon>Ostariophysi</taxon>
        <taxon>Cypriniformes</taxon>
        <taxon>Danionidae</taxon>
        <taxon>Danioninae</taxon>
        <taxon>Danionella</taxon>
    </lineage>
</organism>
<feature type="domain" description="WW" evidence="4">
    <location>
        <begin position="138"/>
        <end position="171"/>
    </location>
</feature>
<dbReference type="EMBL" id="SRMA01025779">
    <property type="protein sequence ID" value="TRY91116.1"/>
    <property type="molecule type" value="Genomic_DNA"/>
</dbReference>
<dbReference type="GO" id="GO:0070063">
    <property type="term" value="F:RNA polymerase binding"/>
    <property type="evidence" value="ECO:0007669"/>
    <property type="project" value="InterPro"/>
</dbReference>
<dbReference type="STRING" id="623744.A0A553QMZ4"/>
<evidence type="ECO:0000259" key="4">
    <source>
        <dbReference type="PROSITE" id="PS50020"/>
    </source>
</evidence>
<evidence type="ECO:0000256" key="2">
    <source>
        <dbReference type="SAM" id="Coils"/>
    </source>
</evidence>
<feature type="domain" description="FF" evidence="5">
    <location>
        <begin position="915"/>
        <end position="981"/>
    </location>
</feature>
<dbReference type="Pfam" id="PF01846">
    <property type="entry name" value="FF"/>
    <property type="match status" value="6"/>
</dbReference>
<feature type="compositionally biased region" description="Low complexity" evidence="3">
    <location>
        <begin position="113"/>
        <end position="135"/>
    </location>
</feature>
<evidence type="ECO:0000256" key="3">
    <source>
        <dbReference type="SAM" id="MobiDB-lite"/>
    </source>
</evidence>
<dbReference type="AlphaFoldDB" id="A0A553QMZ4"/>
<feature type="domain" description="FF" evidence="5">
    <location>
        <begin position="857"/>
        <end position="914"/>
    </location>
</feature>
<evidence type="ECO:0000313" key="7">
    <source>
        <dbReference type="Proteomes" id="UP000316079"/>
    </source>
</evidence>
<dbReference type="GO" id="GO:0005634">
    <property type="term" value="C:nucleus"/>
    <property type="evidence" value="ECO:0007669"/>
    <property type="project" value="TreeGrafter"/>
</dbReference>
<dbReference type="InterPro" id="IPR002713">
    <property type="entry name" value="FF_domain"/>
</dbReference>
<feature type="domain" description="FF" evidence="5">
    <location>
        <begin position="629"/>
        <end position="683"/>
    </location>
</feature>
<feature type="region of interest" description="Disordered" evidence="3">
    <location>
        <begin position="459"/>
        <end position="502"/>
    </location>
</feature>
<accession>A0A553QMZ4</accession>
<evidence type="ECO:0000256" key="1">
    <source>
        <dbReference type="ARBA" id="ARBA00022737"/>
    </source>
</evidence>
<feature type="domain" description="WW" evidence="4">
    <location>
        <begin position="310"/>
        <end position="339"/>
    </location>
</feature>
<dbReference type="PROSITE" id="PS50020">
    <property type="entry name" value="WW_DOMAIN_2"/>
    <property type="match status" value="3"/>
</dbReference>
<dbReference type="FunFam" id="2.20.70.10:FF:000049">
    <property type="entry name" value="Transcription elongation regulator 1-like"/>
    <property type="match status" value="1"/>
</dbReference>
<dbReference type="InterPro" id="IPR057565">
    <property type="entry name" value="WW_TCRG1_3rd"/>
</dbReference>
<feature type="coiled-coil region" evidence="2">
    <location>
        <begin position="615"/>
        <end position="642"/>
    </location>
</feature>
<dbReference type="PANTHER" id="PTHR15377">
    <property type="entry name" value="TRANSCRIPTION ELONGATION REGULATOR 1"/>
    <property type="match status" value="1"/>
</dbReference>
<dbReference type="SUPFAM" id="SSF51045">
    <property type="entry name" value="WW domain"/>
    <property type="match status" value="3"/>
</dbReference>
<dbReference type="OrthoDB" id="63972at2759"/>
<dbReference type="Proteomes" id="UP000316079">
    <property type="component" value="Unassembled WGS sequence"/>
</dbReference>
<keyword evidence="1" id="KW-0677">Repeat</keyword>
<dbReference type="Gene3D" id="1.10.10.440">
    <property type="entry name" value="FF domain"/>
    <property type="match status" value="6"/>
</dbReference>
<dbReference type="InterPro" id="IPR045148">
    <property type="entry name" value="TCRG1-like"/>
</dbReference>
<dbReference type="SMART" id="SM00441">
    <property type="entry name" value="FF"/>
    <property type="match status" value="6"/>
</dbReference>
<dbReference type="GO" id="GO:0003712">
    <property type="term" value="F:transcription coregulator activity"/>
    <property type="evidence" value="ECO:0007669"/>
    <property type="project" value="TreeGrafter"/>
</dbReference>
<reference evidence="6 7" key="1">
    <citation type="journal article" date="2019" name="Sci. Data">
        <title>Hybrid genome assembly and annotation of Danionella translucida.</title>
        <authorList>
            <person name="Kadobianskyi M."/>
            <person name="Schulze L."/>
            <person name="Schuelke M."/>
            <person name="Judkewitz B."/>
        </authorList>
    </citation>
    <scope>NUCLEOTIDE SEQUENCE [LARGE SCALE GENOMIC DNA]</scope>
    <source>
        <strain evidence="6 7">Bolton</strain>
    </source>
</reference>
<feature type="region of interest" description="Disordered" evidence="3">
    <location>
        <begin position="70"/>
        <end position="135"/>
    </location>
</feature>
<evidence type="ECO:0000259" key="5">
    <source>
        <dbReference type="PROSITE" id="PS51676"/>
    </source>
</evidence>
<feature type="compositionally biased region" description="Basic and acidic residues" evidence="3">
    <location>
        <begin position="762"/>
        <end position="803"/>
    </location>
</feature>
<keyword evidence="7" id="KW-1185">Reference proteome</keyword>
<dbReference type="Pfam" id="PF23517">
    <property type="entry name" value="WW_TCERG1"/>
    <property type="match status" value="1"/>
</dbReference>
<feature type="coiled-coil region" evidence="2">
    <location>
        <begin position="342"/>
        <end position="381"/>
    </location>
</feature>
<feature type="region of interest" description="Disordered" evidence="3">
    <location>
        <begin position="753"/>
        <end position="803"/>
    </location>
</feature>
<feature type="domain" description="WW" evidence="4">
    <location>
        <begin position="395"/>
        <end position="428"/>
    </location>
</feature>
<evidence type="ECO:0000313" key="6">
    <source>
        <dbReference type="EMBL" id="TRY91116.1"/>
    </source>
</evidence>
<dbReference type="InterPro" id="IPR036020">
    <property type="entry name" value="WW_dom_sf"/>
</dbReference>
<protein>
    <recommendedName>
        <fullName evidence="8">Transcription elongation regulator 1</fullName>
    </recommendedName>
</protein>
<feature type="compositionally biased region" description="Acidic residues" evidence="3">
    <location>
        <begin position="481"/>
        <end position="494"/>
    </location>
</feature>
<evidence type="ECO:0008006" key="8">
    <source>
        <dbReference type="Google" id="ProtNLM"/>
    </source>
</evidence>
<feature type="compositionally biased region" description="Basic and acidic residues" evidence="3">
    <location>
        <begin position="469"/>
        <end position="480"/>
    </location>
</feature>
<dbReference type="InterPro" id="IPR036517">
    <property type="entry name" value="FF_domain_sf"/>
</dbReference>
<dbReference type="FunFam" id="1.10.10.440:FF:000005">
    <property type="entry name" value="Transcription elongation regulator 1 (CA150)"/>
    <property type="match status" value="1"/>
</dbReference>
<feature type="domain" description="FF" evidence="5">
    <location>
        <begin position="800"/>
        <end position="856"/>
    </location>
</feature>
<dbReference type="InterPro" id="IPR001202">
    <property type="entry name" value="WW_dom"/>
</dbReference>
<dbReference type="PROSITE" id="PS01159">
    <property type="entry name" value="WW_DOMAIN_1"/>
    <property type="match status" value="2"/>
</dbReference>
<keyword evidence="2" id="KW-0175">Coiled coil</keyword>
<dbReference type="PROSITE" id="PS51676">
    <property type="entry name" value="FF"/>
    <property type="match status" value="5"/>
</dbReference>
<feature type="domain" description="FF" evidence="5">
    <location>
        <begin position="695"/>
        <end position="750"/>
    </location>
</feature>
<dbReference type="SMART" id="SM00456">
    <property type="entry name" value="WW"/>
    <property type="match status" value="3"/>
</dbReference>
<dbReference type="CDD" id="cd00201">
    <property type="entry name" value="WW"/>
    <property type="match status" value="3"/>
</dbReference>
<proteinExistence type="predicted"/>
<name>A0A553QMZ4_9TELE</name>